<evidence type="ECO:0000256" key="1">
    <source>
        <dbReference type="SAM" id="MobiDB-lite"/>
    </source>
</evidence>
<feature type="compositionally biased region" description="Basic residues" evidence="1">
    <location>
        <begin position="138"/>
        <end position="147"/>
    </location>
</feature>
<dbReference type="Proteomes" id="UP001231189">
    <property type="component" value="Unassembled WGS sequence"/>
</dbReference>
<gene>
    <name evidence="2" type="ORF">QYE76_025237</name>
</gene>
<name>A0AAD8RF98_LOLMU</name>
<proteinExistence type="predicted"/>
<feature type="compositionally biased region" description="Basic and acidic residues" evidence="1">
    <location>
        <begin position="164"/>
        <end position="173"/>
    </location>
</feature>
<dbReference type="PANTHER" id="PTHR45125:SF48">
    <property type="entry name" value="MYB-LIKE DOMAIN-CONTAINING PROTEIN"/>
    <property type="match status" value="1"/>
</dbReference>
<feature type="compositionally biased region" description="Basic and acidic residues" evidence="1">
    <location>
        <begin position="126"/>
        <end position="137"/>
    </location>
</feature>
<organism evidence="2 3">
    <name type="scientific">Lolium multiflorum</name>
    <name type="common">Italian ryegrass</name>
    <name type="synonym">Lolium perenne subsp. multiflorum</name>
    <dbReference type="NCBI Taxonomy" id="4521"/>
    <lineage>
        <taxon>Eukaryota</taxon>
        <taxon>Viridiplantae</taxon>
        <taxon>Streptophyta</taxon>
        <taxon>Embryophyta</taxon>
        <taxon>Tracheophyta</taxon>
        <taxon>Spermatophyta</taxon>
        <taxon>Magnoliopsida</taxon>
        <taxon>Liliopsida</taxon>
        <taxon>Poales</taxon>
        <taxon>Poaceae</taxon>
        <taxon>BOP clade</taxon>
        <taxon>Pooideae</taxon>
        <taxon>Poodae</taxon>
        <taxon>Poeae</taxon>
        <taxon>Poeae Chloroplast Group 2 (Poeae type)</taxon>
        <taxon>Loliodinae</taxon>
        <taxon>Loliinae</taxon>
        <taxon>Lolium</taxon>
    </lineage>
</organism>
<feature type="region of interest" description="Disordered" evidence="1">
    <location>
        <begin position="329"/>
        <end position="355"/>
    </location>
</feature>
<reference evidence="2" key="1">
    <citation type="submission" date="2023-07" db="EMBL/GenBank/DDBJ databases">
        <title>A chromosome-level genome assembly of Lolium multiflorum.</title>
        <authorList>
            <person name="Chen Y."/>
            <person name="Copetti D."/>
            <person name="Kolliker R."/>
            <person name="Studer B."/>
        </authorList>
    </citation>
    <scope>NUCLEOTIDE SEQUENCE</scope>
    <source>
        <strain evidence="2">02402/16</strain>
        <tissue evidence="2">Leaf</tissue>
    </source>
</reference>
<keyword evidence="3" id="KW-1185">Reference proteome</keyword>
<sequence>MAGTRYKQFPVVLLPTMYSPSPTAMFQEGAYVQPSRFTPSPPELDIGGSGGFEGTSPVMRRGPLPFGAPFGATAAPNEEAIHEMITSGSMAAAASPRFFMDAAAASPGFFTQEEARATAAVAARKDHVEDVADEAKPSKKKTKKKERQLKPPSTRQGKKKRKKESPPAEPRIKWTPKEEECLAEAWMTVSMNGIIGANRSFDTYWLRVKQAYEERKLVDPYFNKTNMNVYRGDKAMATHWGLMQTACSKWHGIQRRSKRPISGHDLEQKVCSVDPHHRGTSSLADPFRRAIFSARALDMYTTTPACLKFLNVYARLENCEKWKETRTTLSKSKTEQYNPDAPAACAGAPNSARRS</sequence>
<evidence type="ECO:0000313" key="3">
    <source>
        <dbReference type="Proteomes" id="UP001231189"/>
    </source>
</evidence>
<protein>
    <submittedName>
        <fullName evidence="2">Uncharacterized protein</fullName>
    </submittedName>
</protein>
<dbReference type="PANTHER" id="PTHR45125">
    <property type="entry name" value="F21J9.4-RELATED"/>
    <property type="match status" value="1"/>
</dbReference>
<feature type="compositionally biased region" description="Low complexity" evidence="1">
    <location>
        <begin position="339"/>
        <end position="355"/>
    </location>
</feature>
<comment type="caution">
    <text evidence="2">The sequence shown here is derived from an EMBL/GenBank/DDBJ whole genome shotgun (WGS) entry which is preliminary data.</text>
</comment>
<dbReference type="AlphaFoldDB" id="A0AAD8RF98"/>
<evidence type="ECO:0000313" key="2">
    <source>
        <dbReference type="EMBL" id="KAK1619720.1"/>
    </source>
</evidence>
<dbReference type="EMBL" id="JAUUTY010000006">
    <property type="protein sequence ID" value="KAK1619720.1"/>
    <property type="molecule type" value="Genomic_DNA"/>
</dbReference>
<feature type="region of interest" description="Disordered" evidence="1">
    <location>
        <begin position="126"/>
        <end position="173"/>
    </location>
</feature>
<accession>A0AAD8RF98</accession>